<proteinExistence type="predicted"/>
<keyword evidence="3" id="KW-1185">Reference proteome</keyword>
<dbReference type="EMBL" id="RCHS01004216">
    <property type="protein sequence ID" value="RMX36783.1"/>
    <property type="molecule type" value="Genomic_DNA"/>
</dbReference>
<gene>
    <name evidence="2" type="ORF">pdam_00009003</name>
</gene>
<evidence type="ECO:0000313" key="3">
    <source>
        <dbReference type="Proteomes" id="UP000275408"/>
    </source>
</evidence>
<organism evidence="2 3">
    <name type="scientific">Pocillopora damicornis</name>
    <name type="common">Cauliflower coral</name>
    <name type="synonym">Millepora damicornis</name>
    <dbReference type="NCBI Taxonomy" id="46731"/>
    <lineage>
        <taxon>Eukaryota</taxon>
        <taxon>Metazoa</taxon>
        <taxon>Cnidaria</taxon>
        <taxon>Anthozoa</taxon>
        <taxon>Hexacorallia</taxon>
        <taxon>Scleractinia</taxon>
        <taxon>Astrocoeniina</taxon>
        <taxon>Pocilloporidae</taxon>
        <taxon>Pocillopora</taxon>
    </lineage>
</organism>
<sequence>MSHQSHRIHLGLIERVVRCFKLGPAFSRLQDRCNIPTHNALGIFGIQKATAFILRHGINKLAEHVHVADMGFFLLWQPLSPDPNAFRNNTFHASSIVEIRGFRQLYFVEALSSPCLALAVKAAIRQKWNYDKRLAGRSFTVGDSVWLHLVRRKKGRNAKLDCPWQGPYLVISVLSDVVYRIQKSKNAKPKVVHSDRLKPYLGPPLEKWIPKRLVQLSKEGEEGREASDVDSPNVMLVRTSGVEVFLVGRKRIPQAVICARAFLGNVQLVIGLKRCLRFHSSAFLTSRVSQQCSFSERVSLGKH</sequence>
<evidence type="ECO:0000313" key="2">
    <source>
        <dbReference type="EMBL" id="RMX36783.1"/>
    </source>
</evidence>
<comment type="caution">
    <text evidence="2">The sequence shown here is derived from an EMBL/GenBank/DDBJ whole genome shotgun (WGS) entry which is preliminary data.</text>
</comment>
<evidence type="ECO:0000259" key="1">
    <source>
        <dbReference type="Pfam" id="PF22938"/>
    </source>
</evidence>
<accession>A0A3M6T666</accession>
<feature type="domain" description="Integrase p58-like C-terminal" evidence="1">
    <location>
        <begin position="166"/>
        <end position="199"/>
    </location>
</feature>
<name>A0A3M6T666_POCDA</name>
<dbReference type="Proteomes" id="UP000275408">
    <property type="component" value="Unassembled WGS sequence"/>
</dbReference>
<dbReference type="STRING" id="46731.A0A3M6T666"/>
<dbReference type="AlphaFoldDB" id="A0A3M6T666"/>
<reference evidence="2 3" key="1">
    <citation type="journal article" date="2018" name="Sci. Rep.">
        <title>Comparative analysis of the Pocillopora damicornis genome highlights role of immune system in coral evolution.</title>
        <authorList>
            <person name="Cunning R."/>
            <person name="Bay R.A."/>
            <person name="Gillette P."/>
            <person name="Baker A.C."/>
            <person name="Traylor-Knowles N."/>
        </authorList>
    </citation>
    <scope>NUCLEOTIDE SEQUENCE [LARGE SCALE GENOMIC DNA]</scope>
    <source>
        <strain evidence="2">RSMAS</strain>
        <tissue evidence="2">Whole animal</tissue>
    </source>
</reference>
<protein>
    <recommendedName>
        <fullName evidence="1">Integrase p58-like C-terminal domain-containing protein</fullName>
    </recommendedName>
</protein>
<dbReference type="Pfam" id="PF22938">
    <property type="entry name" value="Integrase_p58_C"/>
    <property type="match status" value="1"/>
</dbReference>
<dbReference type="InterPro" id="IPR054465">
    <property type="entry name" value="Integrase_p58-like_C"/>
</dbReference>